<sequence length="115" mass="12638">MGGRGVSLLLFAKGWGFGGFGDQVKRILIRIVVGLALALAVVYLGDLLVWRVRVGMGGGMGKTQVSRFVVAPLKGNKEEYYFDGTTMVDCSRSLFPQAGSGACWWLERHHVVYER</sequence>
<dbReference type="AlphaFoldDB" id="A0A3R9QC89"/>
<evidence type="ECO:0000256" key="1">
    <source>
        <dbReference type="SAM" id="Phobius"/>
    </source>
</evidence>
<comment type="caution">
    <text evidence="2">The sequence shown here is derived from an EMBL/GenBank/DDBJ whole genome shotgun (WGS) entry which is preliminary data.</text>
</comment>
<organism evidence="2 3">
    <name type="scientific">Edaphobacter aggregans</name>
    <dbReference type="NCBI Taxonomy" id="570835"/>
    <lineage>
        <taxon>Bacteria</taxon>
        <taxon>Pseudomonadati</taxon>
        <taxon>Acidobacteriota</taxon>
        <taxon>Terriglobia</taxon>
        <taxon>Terriglobales</taxon>
        <taxon>Acidobacteriaceae</taxon>
        <taxon>Edaphobacter</taxon>
    </lineage>
</organism>
<dbReference type="EMBL" id="RSDW01000001">
    <property type="protein sequence ID" value="RSL17741.1"/>
    <property type="molecule type" value="Genomic_DNA"/>
</dbReference>
<gene>
    <name evidence="2" type="ORF">EDE15_3285</name>
</gene>
<reference evidence="2 3" key="1">
    <citation type="submission" date="2018-12" db="EMBL/GenBank/DDBJ databases">
        <title>Sequencing of bacterial isolates from soil warming experiment in Harvard Forest, Massachusetts, USA.</title>
        <authorList>
            <person name="Deangelis K."/>
        </authorList>
    </citation>
    <scope>NUCLEOTIDE SEQUENCE [LARGE SCALE GENOMIC DNA]</scope>
    <source>
        <strain evidence="2 3">EB153</strain>
    </source>
</reference>
<keyword evidence="1" id="KW-0812">Transmembrane</keyword>
<feature type="transmembrane region" description="Helical" evidence="1">
    <location>
        <begin position="27"/>
        <end position="50"/>
    </location>
</feature>
<protein>
    <submittedName>
        <fullName evidence="2">Uncharacterized protein</fullName>
    </submittedName>
</protein>
<accession>A0A3R9QC89</accession>
<evidence type="ECO:0000313" key="2">
    <source>
        <dbReference type="EMBL" id="RSL17741.1"/>
    </source>
</evidence>
<dbReference type="Proteomes" id="UP000269669">
    <property type="component" value="Unassembled WGS sequence"/>
</dbReference>
<name>A0A3R9QC89_9BACT</name>
<evidence type="ECO:0000313" key="3">
    <source>
        <dbReference type="Proteomes" id="UP000269669"/>
    </source>
</evidence>
<proteinExistence type="predicted"/>
<keyword evidence="1" id="KW-0472">Membrane</keyword>
<keyword evidence="3" id="KW-1185">Reference proteome</keyword>
<keyword evidence="1" id="KW-1133">Transmembrane helix</keyword>